<evidence type="ECO:0000256" key="12">
    <source>
        <dbReference type="ARBA" id="ARBA00048679"/>
    </source>
</evidence>
<dbReference type="InterPro" id="IPR002048">
    <property type="entry name" value="EF_hand_dom"/>
</dbReference>
<feature type="domain" description="EF-hand" evidence="16">
    <location>
        <begin position="456"/>
        <end position="491"/>
    </location>
</feature>
<dbReference type="InterPro" id="IPR008271">
    <property type="entry name" value="Ser/Thr_kinase_AS"/>
</dbReference>
<dbReference type="Gramene" id="OPUNC11G04150.1">
    <property type="protein sequence ID" value="OPUNC11G04150.1"/>
    <property type="gene ID" value="OPUNC11G04150"/>
</dbReference>
<dbReference type="Gene3D" id="3.30.200.20">
    <property type="entry name" value="Phosphorylase Kinase, domain 1"/>
    <property type="match status" value="1"/>
</dbReference>
<feature type="binding site" evidence="13">
    <location>
        <position position="76"/>
    </location>
    <ligand>
        <name>ATP</name>
        <dbReference type="ChEBI" id="CHEBI:30616"/>
    </ligand>
</feature>
<evidence type="ECO:0000256" key="4">
    <source>
        <dbReference type="ARBA" id="ARBA00022723"/>
    </source>
</evidence>
<dbReference type="InterPro" id="IPR011992">
    <property type="entry name" value="EF-hand-dom_pair"/>
</dbReference>
<dbReference type="eggNOG" id="KOG0032">
    <property type="taxonomic scope" value="Eukaryota"/>
</dbReference>
<dbReference type="InterPro" id="IPR018247">
    <property type="entry name" value="EF_Hand_1_Ca_BS"/>
</dbReference>
<dbReference type="AlphaFoldDB" id="A0A0E0MCX9"/>
<dbReference type="SUPFAM" id="SSF56112">
    <property type="entry name" value="Protein kinase-like (PK-like)"/>
    <property type="match status" value="1"/>
</dbReference>
<dbReference type="PROSITE" id="PS50222">
    <property type="entry name" value="EF_HAND_2"/>
    <property type="match status" value="4"/>
</dbReference>
<dbReference type="Pfam" id="PF13499">
    <property type="entry name" value="EF-hand_7"/>
    <property type="match status" value="2"/>
</dbReference>
<evidence type="ECO:0000313" key="17">
    <source>
        <dbReference type="EnsemblPlants" id="OPUNC11G04150.1"/>
    </source>
</evidence>
<proteinExistence type="inferred from homology"/>
<evidence type="ECO:0000256" key="1">
    <source>
        <dbReference type="ARBA" id="ARBA00012513"/>
    </source>
</evidence>
<feature type="domain" description="EF-hand" evidence="16">
    <location>
        <begin position="384"/>
        <end position="419"/>
    </location>
</feature>
<evidence type="ECO:0000256" key="5">
    <source>
        <dbReference type="ARBA" id="ARBA00022737"/>
    </source>
</evidence>
<dbReference type="Gene3D" id="1.10.510.10">
    <property type="entry name" value="Transferase(Phosphotransferase) domain 1"/>
    <property type="match status" value="1"/>
</dbReference>
<evidence type="ECO:0000259" key="15">
    <source>
        <dbReference type="PROSITE" id="PS50011"/>
    </source>
</evidence>
<dbReference type="STRING" id="4537.A0A0E0MCX9"/>
<evidence type="ECO:0000256" key="6">
    <source>
        <dbReference type="ARBA" id="ARBA00022741"/>
    </source>
</evidence>
<evidence type="ECO:0000256" key="13">
    <source>
        <dbReference type="PROSITE-ProRule" id="PRU10141"/>
    </source>
</evidence>
<evidence type="ECO:0000256" key="8">
    <source>
        <dbReference type="ARBA" id="ARBA00022837"/>
    </source>
</evidence>
<dbReference type="InterPro" id="IPR017441">
    <property type="entry name" value="Protein_kinase_ATP_BS"/>
</dbReference>
<dbReference type="GO" id="GO:0005737">
    <property type="term" value="C:cytoplasm"/>
    <property type="evidence" value="ECO:0007669"/>
    <property type="project" value="EnsemblPlants"/>
</dbReference>
<evidence type="ECO:0000256" key="14">
    <source>
        <dbReference type="SAM" id="MobiDB-lite"/>
    </source>
</evidence>
<dbReference type="InterPro" id="IPR000719">
    <property type="entry name" value="Prot_kinase_dom"/>
</dbReference>
<feature type="domain" description="EF-hand" evidence="16">
    <location>
        <begin position="420"/>
        <end position="455"/>
    </location>
</feature>
<keyword evidence="9 13" id="KW-0067">ATP-binding</keyword>
<dbReference type="FunFam" id="1.10.238.10:FF:000015">
    <property type="entry name" value="Calcium-dependent protein kinase 1"/>
    <property type="match status" value="1"/>
</dbReference>
<evidence type="ECO:0000256" key="7">
    <source>
        <dbReference type="ARBA" id="ARBA00022777"/>
    </source>
</evidence>
<keyword evidence="2" id="KW-0723">Serine/threonine-protein kinase</keyword>
<dbReference type="PANTHER" id="PTHR24349">
    <property type="entry name" value="SERINE/THREONINE-PROTEIN KINASE"/>
    <property type="match status" value="1"/>
</dbReference>
<evidence type="ECO:0000313" key="18">
    <source>
        <dbReference type="Proteomes" id="UP000026962"/>
    </source>
</evidence>
<dbReference type="PROSITE" id="PS00018">
    <property type="entry name" value="EF_HAND_1"/>
    <property type="match status" value="4"/>
</dbReference>
<dbReference type="Gene3D" id="1.10.238.10">
    <property type="entry name" value="EF-hand"/>
    <property type="match status" value="2"/>
</dbReference>
<sequence length="549" mass="60992">MQPDPSGSGDANAKAKLPPPVTVPSAAAGGRPVSVLPHKTANVRDHYRIGKKLGQGQFGTTYLCVDKGDGREYACKSIPKRKLLCREDYEDVWREIQIMHHLSEHPNVVRIRGAYEDALFVHIVMELCAGGELFDRIVAKGHYSERAAAQLIRTIVGVVEGCHSLGVMHRDLKPENFLFASAAEDAPLKATDFGLSMFYKPGRWCEMRCYTTATTFTIVVVPYLLASIRCILTWILSGDKFSDVVGSPYYVAPEVLQKCYGPESDVWSAGVILYILLCGVPPFWAETEAGIFRQILRGKLDFESEPWPSISDSAKDLVRNMLCRDPTKRLTAHEVLCHPWIVDDAVAPDKPIDSAVLSRLKHFSAMNKLKKMALRVIAESLSEEEIGGLKELFKMIDTDNSGTITFDELKEGLKRVGSELTEHEIQALMEAADIDNSGTIDYGEFIAATLHMNKLEREENLVSAFSFFDKDGSGFITIDELSQACREFGLDDLHLEDMIKDVDQNNDGQIDYSEFTAMMRKGNAGGAGRRTMRNSLQLNLGEILNPSNS</sequence>
<dbReference type="InterPro" id="IPR050205">
    <property type="entry name" value="CDPK_Ser/Thr_kinases"/>
</dbReference>
<feature type="region of interest" description="Disordered" evidence="14">
    <location>
        <begin position="1"/>
        <end position="31"/>
    </location>
</feature>
<dbReference type="SMART" id="SM00220">
    <property type="entry name" value="S_TKc"/>
    <property type="match status" value="1"/>
</dbReference>
<dbReference type="SMART" id="SM00054">
    <property type="entry name" value="EFh"/>
    <property type="match status" value="4"/>
</dbReference>
<evidence type="ECO:0000256" key="3">
    <source>
        <dbReference type="ARBA" id="ARBA00022679"/>
    </source>
</evidence>
<reference evidence="17" key="2">
    <citation type="submission" date="2018-05" db="EMBL/GenBank/DDBJ databases">
        <title>OpunRS2 (Oryza punctata Reference Sequence Version 2).</title>
        <authorList>
            <person name="Zhang J."/>
            <person name="Kudrna D."/>
            <person name="Lee S."/>
            <person name="Talag J."/>
            <person name="Welchert J."/>
            <person name="Wing R.A."/>
        </authorList>
    </citation>
    <scope>NUCLEOTIDE SEQUENCE [LARGE SCALE GENOMIC DNA]</scope>
</reference>
<evidence type="ECO:0000256" key="11">
    <source>
        <dbReference type="ARBA" id="ARBA00047899"/>
    </source>
</evidence>
<keyword evidence="5" id="KW-0677">Repeat</keyword>
<keyword evidence="7" id="KW-0418">Kinase</keyword>
<dbReference type="GO" id="GO:0005509">
    <property type="term" value="F:calcium ion binding"/>
    <property type="evidence" value="ECO:0007669"/>
    <property type="project" value="InterPro"/>
</dbReference>
<evidence type="ECO:0000256" key="10">
    <source>
        <dbReference type="ARBA" id="ARBA00024334"/>
    </source>
</evidence>
<feature type="domain" description="Protein kinase" evidence="15">
    <location>
        <begin position="47"/>
        <end position="341"/>
    </location>
</feature>
<dbReference type="CDD" id="cd05117">
    <property type="entry name" value="STKc_CAMK"/>
    <property type="match status" value="1"/>
</dbReference>
<dbReference type="GO" id="GO:0009931">
    <property type="term" value="F:calcium-dependent protein serine/threonine kinase activity"/>
    <property type="evidence" value="ECO:0007669"/>
    <property type="project" value="EnsemblPlants"/>
</dbReference>
<keyword evidence="3" id="KW-0808">Transferase</keyword>
<dbReference type="OMA" id="PFMGANE"/>
<keyword evidence="6 13" id="KW-0547">Nucleotide-binding</keyword>
<dbReference type="InterPro" id="IPR011009">
    <property type="entry name" value="Kinase-like_dom_sf"/>
</dbReference>
<dbReference type="CDD" id="cd00051">
    <property type="entry name" value="EFh"/>
    <property type="match status" value="2"/>
</dbReference>
<dbReference type="Pfam" id="PF00069">
    <property type="entry name" value="Pkinase"/>
    <property type="match status" value="2"/>
</dbReference>
<protein>
    <recommendedName>
        <fullName evidence="1">non-specific serine/threonine protein kinase</fullName>
        <ecNumber evidence="1">2.7.11.1</ecNumber>
    </recommendedName>
</protein>
<dbReference type="Proteomes" id="UP000026962">
    <property type="component" value="Chromosome 11"/>
</dbReference>
<organism evidence="17">
    <name type="scientific">Oryza punctata</name>
    <name type="common">Red rice</name>
    <dbReference type="NCBI Taxonomy" id="4537"/>
    <lineage>
        <taxon>Eukaryota</taxon>
        <taxon>Viridiplantae</taxon>
        <taxon>Streptophyta</taxon>
        <taxon>Embryophyta</taxon>
        <taxon>Tracheophyta</taxon>
        <taxon>Spermatophyta</taxon>
        <taxon>Magnoliopsida</taxon>
        <taxon>Liliopsida</taxon>
        <taxon>Poales</taxon>
        <taxon>Poaceae</taxon>
        <taxon>BOP clade</taxon>
        <taxon>Oryzoideae</taxon>
        <taxon>Oryzeae</taxon>
        <taxon>Oryzinae</taxon>
        <taxon>Oryza</taxon>
    </lineage>
</organism>
<name>A0A0E0MCX9_ORYPU</name>
<keyword evidence="8" id="KW-0106">Calcium</keyword>
<dbReference type="PROSITE" id="PS50011">
    <property type="entry name" value="PROTEIN_KINASE_DOM"/>
    <property type="match status" value="1"/>
</dbReference>
<dbReference type="PROSITE" id="PS00107">
    <property type="entry name" value="PROTEIN_KINASE_ATP"/>
    <property type="match status" value="1"/>
</dbReference>
<comment type="catalytic activity">
    <reaction evidence="12">
        <text>L-seryl-[protein] + ATP = O-phospho-L-seryl-[protein] + ADP + H(+)</text>
        <dbReference type="Rhea" id="RHEA:17989"/>
        <dbReference type="Rhea" id="RHEA-COMP:9863"/>
        <dbReference type="Rhea" id="RHEA-COMP:11604"/>
        <dbReference type="ChEBI" id="CHEBI:15378"/>
        <dbReference type="ChEBI" id="CHEBI:29999"/>
        <dbReference type="ChEBI" id="CHEBI:30616"/>
        <dbReference type="ChEBI" id="CHEBI:83421"/>
        <dbReference type="ChEBI" id="CHEBI:456216"/>
        <dbReference type="EC" id="2.7.11.1"/>
    </reaction>
</comment>
<dbReference type="GO" id="GO:0005524">
    <property type="term" value="F:ATP binding"/>
    <property type="evidence" value="ECO:0007669"/>
    <property type="project" value="UniProtKB-UniRule"/>
</dbReference>
<dbReference type="FunFam" id="1.10.510.10:FF:001864">
    <property type="entry name" value="Calcium-dependent protein kinase SK5"/>
    <property type="match status" value="1"/>
</dbReference>
<dbReference type="FunFam" id="3.30.200.20:FF:000004">
    <property type="entry name" value="Calcium-dependent protein kinase 1"/>
    <property type="match status" value="1"/>
</dbReference>
<comment type="catalytic activity">
    <reaction evidence="11">
        <text>L-threonyl-[protein] + ATP = O-phospho-L-threonyl-[protein] + ADP + H(+)</text>
        <dbReference type="Rhea" id="RHEA:46608"/>
        <dbReference type="Rhea" id="RHEA-COMP:11060"/>
        <dbReference type="Rhea" id="RHEA-COMP:11605"/>
        <dbReference type="ChEBI" id="CHEBI:15378"/>
        <dbReference type="ChEBI" id="CHEBI:30013"/>
        <dbReference type="ChEBI" id="CHEBI:30616"/>
        <dbReference type="ChEBI" id="CHEBI:61977"/>
        <dbReference type="ChEBI" id="CHEBI:456216"/>
        <dbReference type="EC" id="2.7.11.1"/>
    </reaction>
</comment>
<keyword evidence="18" id="KW-1185">Reference proteome</keyword>
<comment type="similarity">
    <text evidence="10">Belongs to the protein kinase superfamily. Ser/Thr protein kinase family. CDPK subfamily.</text>
</comment>
<feature type="domain" description="EF-hand" evidence="16">
    <location>
        <begin position="494"/>
        <end position="525"/>
    </location>
</feature>
<keyword evidence="4" id="KW-0479">Metal-binding</keyword>
<dbReference type="FunFam" id="1.10.510.10:FF:001294">
    <property type="entry name" value="CDPK-related kinase 3"/>
    <property type="match status" value="1"/>
</dbReference>
<dbReference type="HOGENOM" id="CLU_000288_37_1_1"/>
<evidence type="ECO:0000256" key="9">
    <source>
        <dbReference type="ARBA" id="ARBA00022840"/>
    </source>
</evidence>
<dbReference type="SUPFAM" id="SSF47473">
    <property type="entry name" value="EF-hand"/>
    <property type="match status" value="1"/>
</dbReference>
<dbReference type="PROSITE" id="PS00108">
    <property type="entry name" value="PROTEIN_KINASE_ST"/>
    <property type="match status" value="1"/>
</dbReference>
<reference evidence="17" key="1">
    <citation type="submission" date="2015-04" db="UniProtKB">
        <authorList>
            <consortium name="EnsemblPlants"/>
        </authorList>
    </citation>
    <scope>IDENTIFICATION</scope>
</reference>
<dbReference type="EC" id="2.7.11.1" evidence="1"/>
<evidence type="ECO:0000259" key="16">
    <source>
        <dbReference type="PROSITE" id="PS50222"/>
    </source>
</evidence>
<accession>A0A0E0MCX9</accession>
<dbReference type="EnsemblPlants" id="OPUNC11G04150.1">
    <property type="protein sequence ID" value="OPUNC11G04150.1"/>
    <property type="gene ID" value="OPUNC11G04150"/>
</dbReference>
<evidence type="ECO:0000256" key="2">
    <source>
        <dbReference type="ARBA" id="ARBA00022527"/>
    </source>
</evidence>